<evidence type="ECO:0000256" key="6">
    <source>
        <dbReference type="ARBA" id="ARBA00023049"/>
    </source>
</evidence>
<evidence type="ECO:0000313" key="8">
    <source>
        <dbReference type="EMBL" id="GHI11133.1"/>
    </source>
</evidence>
<gene>
    <name evidence="8" type="ORF">Scinn_05960</name>
</gene>
<dbReference type="Gene3D" id="3.90.132.10">
    <property type="entry name" value="Leishmanolysin , domain 2"/>
    <property type="match status" value="1"/>
</dbReference>
<organism evidence="8 9">
    <name type="scientific">Streptomyces virginiae</name>
    <name type="common">Streptomyces cinnamonensis</name>
    <dbReference type="NCBI Taxonomy" id="1961"/>
    <lineage>
        <taxon>Bacteria</taxon>
        <taxon>Bacillati</taxon>
        <taxon>Actinomycetota</taxon>
        <taxon>Actinomycetes</taxon>
        <taxon>Kitasatosporales</taxon>
        <taxon>Streptomycetaceae</taxon>
        <taxon>Streptomyces</taxon>
    </lineage>
</organism>
<comment type="caution">
    <text evidence="8">The sequence shown here is derived from an EMBL/GenBank/DDBJ whole genome shotgun (WGS) entry which is preliminary data.</text>
</comment>
<dbReference type="Proteomes" id="UP000660554">
    <property type="component" value="Unassembled WGS sequence"/>
</dbReference>
<feature type="compositionally biased region" description="Polar residues" evidence="7">
    <location>
        <begin position="284"/>
        <end position="293"/>
    </location>
</feature>
<proteinExistence type="predicted"/>
<dbReference type="Pfam" id="PF01457">
    <property type="entry name" value="Peptidase_M8"/>
    <property type="match status" value="1"/>
</dbReference>
<keyword evidence="2" id="KW-0645">Protease</keyword>
<evidence type="ECO:0000256" key="5">
    <source>
        <dbReference type="ARBA" id="ARBA00022833"/>
    </source>
</evidence>
<accession>A0ABQ3NEH0</accession>
<evidence type="ECO:0000256" key="4">
    <source>
        <dbReference type="ARBA" id="ARBA00022801"/>
    </source>
</evidence>
<evidence type="ECO:0000256" key="3">
    <source>
        <dbReference type="ARBA" id="ARBA00022723"/>
    </source>
</evidence>
<keyword evidence="5" id="KW-0862">Zinc</keyword>
<protein>
    <submittedName>
        <fullName evidence="8">Peptidase</fullName>
    </submittedName>
</protein>
<comment type="cofactor">
    <cofactor evidence="1">
        <name>Zn(2+)</name>
        <dbReference type="ChEBI" id="CHEBI:29105"/>
    </cofactor>
</comment>
<name>A0ABQ3NEH0_STRVG</name>
<keyword evidence="6" id="KW-0482">Metalloprotease</keyword>
<keyword evidence="3" id="KW-0479">Metal-binding</keyword>
<dbReference type="InterPro" id="IPR024079">
    <property type="entry name" value="MetalloPept_cat_dom_sf"/>
</dbReference>
<evidence type="ECO:0000313" key="9">
    <source>
        <dbReference type="Proteomes" id="UP000660554"/>
    </source>
</evidence>
<reference evidence="9" key="1">
    <citation type="submission" date="2020-09" db="EMBL/GenBank/DDBJ databases">
        <title>Whole genome shotgun sequence of Streptomyces cinnamonensis NBRC 15873.</title>
        <authorList>
            <person name="Komaki H."/>
            <person name="Tamura T."/>
        </authorList>
    </citation>
    <scope>NUCLEOTIDE SEQUENCE [LARGE SCALE GENOMIC DNA]</scope>
    <source>
        <strain evidence="9">NBRC 15873</strain>
    </source>
</reference>
<keyword evidence="4" id="KW-0378">Hydrolase</keyword>
<feature type="region of interest" description="Disordered" evidence="7">
    <location>
        <begin position="268"/>
        <end position="293"/>
    </location>
</feature>
<evidence type="ECO:0000256" key="2">
    <source>
        <dbReference type="ARBA" id="ARBA00022670"/>
    </source>
</evidence>
<dbReference type="Gene3D" id="3.40.390.10">
    <property type="entry name" value="Collagenase (Catalytic Domain)"/>
    <property type="match status" value="1"/>
</dbReference>
<sequence length="293" mass="30527">MARNPTYAFESYRAVASATRAADLAETTSPFQIEVRFIAGLSNGQKDVFAEAAERWARVIVGDLETAIIHDFSGEVIVDDILIDAEGVFLDGVFGVLGEAGPRIFRPQTALAGAGLPAKAVMRFDKADLGQMEDDGSLLDVITHEMGHCLGIGSFVWSAFGLLKDWPPVIVPGNPTFVGPGAMAEFGILRGAGQPLPVPVANVGGAGSAGSHWRETVFGNELMSPTIAAAGNPLSRLTAASLGDIGYEVDLDGAEPYELPDLMAVAAAGEGPSESPRGIVLPTVPSSIPSERP</sequence>
<dbReference type="InterPro" id="IPR001577">
    <property type="entry name" value="Peptidase_M8"/>
</dbReference>
<dbReference type="RefSeq" id="WP_037694174.1">
    <property type="nucleotide sequence ID" value="NZ_BMRU01000009.1"/>
</dbReference>
<dbReference type="SUPFAM" id="SSF55486">
    <property type="entry name" value="Metalloproteases ('zincins'), catalytic domain"/>
    <property type="match status" value="2"/>
</dbReference>
<dbReference type="EMBL" id="BNDV01000002">
    <property type="protein sequence ID" value="GHI11133.1"/>
    <property type="molecule type" value="Genomic_DNA"/>
</dbReference>
<dbReference type="PRINTS" id="PR00782">
    <property type="entry name" value="LSHMANOLYSIN"/>
</dbReference>
<evidence type="ECO:0000256" key="1">
    <source>
        <dbReference type="ARBA" id="ARBA00001947"/>
    </source>
</evidence>
<evidence type="ECO:0000256" key="7">
    <source>
        <dbReference type="SAM" id="MobiDB-lite"/>
    </source>
</evidence>
<keyword evidence="9" id="KW-1185">Reference proteome</keyword>
<dbReference type="GeneID" id="86956851"/>